<comment type="function">
    <text evidence="6">Component of the mitochondrial ribosome (mitoribosome), a dedicated translation machinery responsible for the synthesis of mitochondrial genome-encoded proteins, including at least some of the essential transmembrane subunits of the mitochondrial respiratory chain. The mitoribosomes are attached to the mitochondrial inner membrane and translation products are cotranslationally integrated into the membrane.</text>
</comment>
<protein>
    <recommendedName>
        <fullName evidence="7">Small ribosomal subunit protein uS7m</fullName>
    </recommendedName>
</protein>
<organism evidence="10 11">
    <name type="scientific">Purpureocillium lilacinum</name>
    <name type="common">Paecilomyces lilacinus</name>
    <dbReference type="NCBI Taxonomy" id="33203"/>
    <lineage>
        <taxon>Eukaryota</taxon>
        <taxon>Fungi</taxon>
        <taxon>Dikarya</taxon>
        <taxon>Ascomycota</taxon>
        <taxon>Pezizomycotina</taxon>
        <taxon>Sordariomycetes</taxon>
        <taxon>Hypocreomycetidae</taxon>
        <taxon>Hypocreales</taxon>
        <taxon>Ophiocordycipitaceae</taxon>
        <taxon>Purpureocillium</taxon>
    </lineage>
</organism>
<feature type="compositionally biased region" description="Polar residues" evidence="8">
    <location>
        <begin position="81"/>
        <end position="94"/>
    </location>
</feature>
<evidence type="ECO:0000256" key="6">
    <source>
        <dbReference type="ARBA" id="ARBA00037226"/>
    </source>
</evidence>
<dbReference type="GO" id="GO:0005840">
    <property type="term" value="C:ribosome"/>
    <property type="evidence" value="ECO:0007669"/>
    <property type="project" value="UniProtKB-KW"/>
</dbReference>
<accession>A0A2U3EPL3</accession>
<dbReference type="InterPro" id="IPR023798">
    <property type="entry name" value="Ribosomal_uS7_dom"/>
</dbReference>
<dbReference type="EMBL" id="LCWV01000001">
    <property type="protein sequence ID" value="PWI76454.1"/>
    <property type="molecule type" value="Genomic_DNA"/>
</dbReference>
<dbReference type="FunFam" id="1.10.455.10:FF:000006">
    <property type="entry name" value="37S ribosomal protein S7, mitochondrial"/>
    <property type="match status" value="1"/>
</dbReference>
<dbReference type="InterPro" id="IPR047988">
    <property type="entry name" value="Ribosomal_uS7m_fungi"/>
</dbReference>
<feature type="domain" description="Small ribosomal subunit protein uS7" evidence="9">
    <location>
        <begin position="386"/>
        <end position="545"/>
    </location>
</feature>
<keyword evidence="5" id="KW-0687">Ribonucleoprotein</keyword>
<dbReference type="InterPro" id="IPR036823">
    <property type="entry name" value="Ribosomal_uS7_dom_sf"/>
</dbReference>
<feature type="region of interest" description="Disordered" evidence="8">
    <location>
        <begin position="78"/>
        <end position="122"/>
    </location>
</feature>
<keyword evidence="4" id="KW-0496">Mitochondrion</keyword>
<evidence type="ECO:0000256" key="2">
    <source>
        <dbReference type="ARBA" id="ARBA00007151"/>
    </source>
</evidence>
<dbReference type="Gene3D" id="1.10.455.10">
    <property type="entry name" value="Ribosomal protein S7 domain"/>
    <property type="match status" value="1"/>
</dbReference>
<comment type="subcellular location">
    <subcellularLocation>
        <location evidence="1">Mitochondrion</location>
    </subcellularLocation>
</comment>
<dbReference type="GO" id="GO:0006412">
    <property type="term" value="P:translation"/>
    <property type="evidence" value="ECO:0007669"/>
    <property type="project" value="InterPro"/>
</dbReference>
<evidence type="ECO:0000256" key="4">
    <source>
        <dbReference type="ARBA" id="ARBA00023128"/>
    </source>
</evidence>
<dbReference type="AlphaFoldDB" id="A0A2U3EPL3"/>
<dbReference type="CDD" id="cd14868">
    <property type="entry name" value="uS7_Mitochondria_Fungi"/>
    <property type="match status" value="1"/>
</dbReference>
<comment type="caution">
    <text evidence="10">The sequence shown here is derived from an EMBL/GenBank/DDBJ whole genome shotgun (WGS) entry which is preliminary data.</text>
</comment>
<evidence type="ECO:0000313" key="11">
    <source>
        <dbReference type="Proteomes" id="UP000245956"/>
    </source>
</evidence>
<proteinExistence type="inferred from homology"/>
<evidence type="ECO:0000256" key="5">
    <source>
        <dbReference type="ARBA" id="ARBA00023274"/>
    </source>
</evidence>
<evidence type="ECO:0000256" key="8">
    <source>
        <dbReference type="SAM" id="MobiDB-lite"/>
    </source>
</evidence>
<dbReference type="SUPFAM" id="SSF47973">
    <property type="entry name" value="Ribosomal protein S7"/>
    <property type="match status" value="1"/>
</dbReference>
<sequence>MLAFEWQGHVSCLEGKACGERWGYPLRGFCVSWARYRWRKLNKPVTIIIQLSRPVNEVCLAETGFGCRPRHPGRHCGISHPLSSVGSVKTSDQWSRVADSRHTQMSPPDGLSSRSDRVSRGGDRTWYRITNADKSQTGPVAQGQASGSAKSLFRAAPGSFAARKFRRELRVGHAKTTRTTAPALGQGKKAWTAAMSPRMHIWSTCRALAVRTRPAAQPRIETLRLSTRTQTRLYADDATPKSTNATGSAPKVNVGPAGSGVGKASSGETAQNAQEPLSQGASVKAEDVPQDSHISALDDAALEQILYGGRTVTSETQGGLTAAQEEALYREGTIPPPALAEAMLSKAQVQSSSQVPAVSSNELENPGHKFGLPKKPYPEGFNMKQRYHPVLEQITRLLMRDGKLSVAQRNMAMVMNFLRTAPAPIYSPKFPLLPGTPPASHLPLNPILYITIAVDSVAPLLKVRNIAGAGGGGRALEMPMPLAVRQRRRMAFQWILDVINKKPSKGSGPKQFPHRIAEEIIAVVEGRSSVWEKRRQVHKLGTAARANVSKKLKLKKKK</sequence>
<keyword evidence="3" id="KW-0689">Ribosomal protein</keyword>
<dbReference type="Proteomes" id="UP000245956">
    <property type="component" value="Unassembled WGS sequence"/>
</dbReference>
<evidence type="ECO:0000256" key="3">
    <source>
        <dbReference type="ARBA" id="ARBA00022980"/>
    </source>
</evidence>
<feature type="compositionally biased region" description="Polar residues" evidence="8">
    <location>
        <begin position="266"/>
        <end position="281"/>
    </location>
</feature>
<dbReference type="GO" id="GO:0005739">
    <property type="term" value="C:mitochondrion"/>
    <property type="evidence" value="ECO:0007669"/>
    <property type="project" value="UniProtKB-SubCell"/>
</dbReference>
<feature type="region of interest" description="Disordered" evidence="8">
    <location>
        <begin position="236"/>
        <end position="289"/>
    </location>
</feature>
<name>A0A2U3EPL3_PURLI</name>
<dbReference type="InterPro" id="IPR000235">
    <property type="entry name" value="Ribosomal_uS7"/>
</dbReference>
<comment type="similarity">
    <text evidence="2">Belongs to the universal ribosomal protein uS7 family.</text>
</comment>
<dbReference type="GO" id="GO:1990904">
    <property type="term" value="C:ribonucleoprotein complex"/>
    <property type="evidence" value="ECO:0007669"/>
    <property type="project" value="UniProtKB-KW"/>
</dbReference>
<evidence type="ECO:0000256" key="1">
    <source>
        <dbReference type="ARBA" id="ARBA00004173"/>
    </source>
</evidence>
<evidence type="ECO:0000313" key="10">
    <source>
        <dbReference type="EMBL" id="PWI76454.1"/>
    </source>
</evidence>
<dbReference type="Pfam" id="PF00177">
    <property type="entry name" value="Ribosomal_S7"/>
    <property type="match status" value="1"/>
</dbReference>
<reference evidence="10 11" key="1">
    <citation type="journal article" date="2016" name="Front. Microbiol.">
        <title>Genome and transcriptome sequences reveal the specific parasitism of the nematophagous Purpureocillium lilacinum 36-1.</title>
        <authorList>
            <person name="Xie J."/>
            <person name="Li S."/>
            <person name="Mo C."/>
            <person name="Xiao X."/>
            <person name="Peng D."/>
            <person name="Wang G."/>
            <person name="Xiao Y."/>
        </authorList>
    </citation>
    <scope>NUCLEOTIDE SEQUENCE [LARGE SCALE GENOMIC DNA]</scope>
    <source>
        <strain evidence="10 11">36-1</strain>
    </source>
</reference>
<gene>
    <name evidence="10" type="ORF">PCL_03648</name>
</gene>
<dbReference type="PANTHER" id="PTHR11205">
    <property type="entry name" value="RIBOSOMAL PROTEIN S7"/>
    <property type="match status" value="1"/>
</dbReference>
<evidence type="ECO:0000256" key="7">
    <source>
        <dbReference type="ARBA" id="ARBA00039306"/>
    </source>
</evidence>
<evidence type="ECO:0000259" key="9">
    <source>
        <dbReference type="Pfam" id="PF00177"/>
    </source>
</evidence>